<dbReference type="RefSeq" id="WP_256583805.1">
    <property type="nucleotide sequence ID" value="NZ_FXAN01000064.1"/>
</dbReference>
<evidence type="ECO:0000259" key="2">
    <source>
        <dbReference type="Pfam" id="PF05050"/>
    </source>
</evidence>
<sequence length="265" mass="29214">MEHSASRARLIRIRELLDAGAISFSFEALLEYHYRKWVKQGDTVIDIGAHVGRHLGPLAECIGPNGRALGFEPLPFAYEALTQRFAATPNVQLFNLALSNIPGTASFSYAQGTPEESGLRQRQFNQPEAANPTQIEVTVSTLDAHTSALESLSFVKIDIEGGEIDCLRGAQVTLGRFRPVVSVEYGLPTYSAYGNTAETLFDFAQQHGYTLYSIFLTPFETRDDWKFGCDYVCWDYFMVPTEKRGEFDHAMAGNAAALASIGAPV</sequence>
<feature type="region of interest" description="Disordered" evidence="1">
    <location>
        <begin position="110"/>
        <end position="130"/>
    </location>
</feature>
<evidence type="ECO:0000313" key="3">
    <source>
        <dbReference type="EMBL" id="SMG00971.1"/>
    </source>
</evidence>
<feature type="compositionally biased region" description="Polar residues" evidence="1">
    <location>
        <begin position="120"/>
        <end position="130"/>
    </location>
</feature>
<dbReference type="Proteomes" id="UP000198460">
    <property type="component" value="Unassembled WGS sequence"/>
</dbReference>
<dbReference type="SUPFAM" id="SSF53335">
    <property type="entry name" value="S-adenosyl-L-methionine-dependent methyltransferases"/>
    <property type="match status" value="1"/>
</dbReference>
<name>A0A238H6C4_9BURK</name>
<dbReference type="PANTHER" id="PTHR36973">
    <property type="entry name" value="SLL1456 PROTEIN-RELATED"/>
    <property type="match status" value="1"/>
</dbReference>
<feature type="domain" description="Methyltransferase FkbM" evidence="2">
    <location>
        <begin position="46"/>
        <end position="209"/>
    </location>
</feature>
<dbReference type="EMBL" id="FXAN01000064">
    <property type="protein sequence ID" value="SMG00971.1"/>
    <property type="molecule type" value="Genomic_DNA"/>
</dbReference>
<dbReference type="InterPro" id="IPR029063">
    <property type="entry name" value="SAM-dependent_MTases_sf"/>
</dbReference>
<dbReference type="GO" id="GO:0008171">
    <property type="term" value="F:O-methyltransferase activity"/>
    <property type="evidence" value="ECO:0007669"/>
    <property type="project" value="TreeGrafter"/>
</dbReference>
<evidence type="ECO:0000256" key="1">
    <source>
        <dbReference type="SAM" id="MobiDB-lite"/>
    </source>
</evidence>
<dbReference type="AlphaFoldDB" id="A0A238H6C4"/>
<dbReference type="Gene3D" id="3.40.50.150">
    <property type="entry name" value="Vaccinia Virus protein VP39"/>
    <property type="match status" value="1"/>
</dbReference>
<dbReference type="PANTHER" id="PTHR36973:SF4">
    <property type="entry name" value="NODULATION PROTEIN"/>
    <property type="match status" value="1"/>
</dbReference>
<reference evidence="3 4" key="1">
    <citation type="submission" date="2017-04" db="EMBL/GenBank/DDBJ databases">
        <authorList>
            <person name="Afonso C.L."/>
            <person name="Miller P.J."/>
            <person name="Scott M.A."/>
            <person name="Spackman E."/>
            <person name="Goraichik I."/>
            <person name="Dimitrov K.M."/>
            <person name="Suarez D.L."/>
            <person name="Swayne D.E."/>
        </authorList>
    </citation>
    <scope>NUCLEOTIDE SEQUENCE [LARGE SCALE GENOMIC DNA]</scope>
    <source>
        <strain evidence="3">LMG 28154</strain>
    </source>
</reference>
<dbReference type="NCBIfam" id="TIGR01444">
    <property type="entry name" value="fkbM_fam"/>
    <property type="match status" value="1"/>
</dbReference>
<proteinExistence type="predicted"/>
<protein>
    <recommendedName>
        <fullName evidence="2">Methyltransferase FkbM domain-containing protein</fullName>
    </recommendedName>
</protein>
<gene>
    <name evidence="3" type="ORF">BSIN_3955</name>
</gene>
<dbReference type="InterPro" id="IPR006342">
    <property type="entry name" value="FkbM_mtfrase"/>
</dbReference>
<dbReference type="InterPro" id="IPR053188">
    <property type="entry name" value="FkbM_Methyltransferase"/>
</dbReference>
<evidence type="ECO:0000313" key="4">
    <source>
        <dbReference type="Proteomes" id="UP000198460"/>
    </source>
</evidence>
<organism evidence="3 4">
    <name type="scientific">Burkholderia singularis</name>
    <dbReference type="NCBI Taxonomy" id="1503053"/>
    <lineage>
        <taxon>Bacteria</taxon>
        <taxon>Pseudomonadati</taxon>
        <taxon>Pseudomonadota</taxon>
        <taxon>Betaproteobacteria</taxon>
        <taxon>Burkholderiales</taxon>
        <taxon>Burkholderiaceae</taxon>
        <taxon>Burkholderia</taxon>
        <taxon>pseudomallei group</taxon>
    </lineage>
</organism>
<dbReference type="Pfam" id="PF05050">
    <property type="entry name" value="Methyltransf_21"/>
    <property type="match status" value="1"/>
</dbReference>
<accession>A0A238H6C4</accession>